<feature type="transmembrane region" description="Helical" evidence="6">
    <location>
        <begin position="69"/>
        <end position="88"/>
    </location>
</feature>
<evidence type="ECO:0000256" key="6">
    <source>
        <dbReference type="SAM" id="Phobius"/>
    </source>
</evidence>
<dbReference type="InterPro" id="IPR037185">
    <property type="entry name" value="EmrE-like"/>
</dbReference>
<feature type="transmembrane region" description="Helical" evidence="6">
    <location>
        <begin position="323"/>
        <end position="345"/>
    </location>
</feature>
<keyword evidence="4 6" id="KW-1133">Transmembrane helix</keyword>
<dbReference type="Pfam" id="PF00892">
    <property type="entry name" value="EamA"/>
    <property type="match status" value="2"/>
</dbReference>
<feature type="transmembrane region" description="Helical" evidence="6">
    <location>
        <begin position="162"/>
        <end position="182"/>
    </location>
</feature>
<feature type="transmembrane region" description="Helical" evidence="6">
    <location>
        <begin position="352"/>
        <end position="372"/>
    </location>
</feature>
<evidence type="ECO:0000259" key="7">
    <source>
        <dbReference type="Pfam" id="PF00892"/>
    </source>
</evidence>
<name>A0ABD3IGH6_9MARC</name>
<reference evidence="8 9" key="1">
    <citation type="submission" date="2024-09" db="EMBL/GenBank/DDBJ databases">
        <title>Chromosome-scale assembly of Riccia sorocarpa.</title>
        <authorList>
            <person name="Paukszto L."/>
        </authorList>
    </citation>
    <scope>NUCLEOTIDE SEQUENCE [LARGE SCALE GENOMIC DNA]</scope>
    <source>
        <strain evidence="8">LP-2024</strain>
        <tissue evidence="8">Aerial parts of the thallus</tissue>
    </source>
</reference>
<evidence type="ECO:0000256" key="4">
    <source>
        <dbReference type="ARBA" id="ARBA00022989"/>
    </source>
</evidence>
<feature type="transmembrane region" description="Helical" evidence="6">
    <location>
        <begin position="133"/>
        <end position="156"/>
    </location>
</feature>
<dbReference type="SUPFAM" id="SSF103481">
    <property type="entry name" value="Multidrug resistance efflux transporter EmrE"/>
    <property type="match status" value="2"/>
</dbReference>
<dbReference type="EMBL" id="JBJQOH010000001">
    <property type="protein sequence ID" value="KAL3702234.1"/>
    <property type="molecule type" value="Genomic_DNA"/>
</dbReference>
<dbReference type="GO" id="GO:0016020">
    <property type="term" value="C:membrane"/>
    <property type="evidence" value="ECO:0007669"/>
    <property type="project" value="UniProtKB-SubCell"/>
</dbReference>
<feature type="transmembrane region" description="Helical" evidence="6">
    <location>
        <begin position="378"/>
        <end position="398"/>
    </location>
</feature>
<comment type="subcellular location">
    <subcellularLocation>
        <location evidence="1">Membrane</location>
        <topology evidence="1">Multi-pass membrane protein</topology>
    </subcellularLocation>
</comment>
<feature type="domain" description="EamA" evidence="7">
    <location>
        <begin position="73"/>
        <end position="207"/>
    </location>
</feature>
<feature type="transmembrane region" description="Helical" evidence="6">
    <location>
        <begin position="288"/>
        <end position="311"/>
    </location>
</feature>
<dbReference type="PANTHER" id="PTHR31218">
    <property type="entry name" value="WAT1-RELATED PROTEIN"/>
    <property type="match status" value="1"/>
</dbReference>
<feature type="transmembrane region" description="Helical" evidence="6">
    <location>
        <begin position="255"/>
        <end position="276"/>
    </location>
</feature>
<sequence>MTRTRSHLLLGQQEDLVFKVPASNQTCCQDASSGGFSQLGCDVRVVKITLVEERRKLAGMMKFLQGERARVQLALLTVQLGYGVYYVLTKAAMSGGVNRFVFAVYRDGIALCLIGPMAYFSEKHLRTVMTLPTFLYIFALGFTGIYLQQNLFLAGLSYTNTAFAAAMQNAIPVFTFIIAVLVRYEVIRFTKPDGIAKVIGMTAAVLGSFVMCLYKGPILVGEDPSPAGQDGKTVNDMVEAHGWFASKMLGYGMDVWQIGALCLVANCFCMGVYTNLQIPALRRYPAPVSLAASSIFVGAVALVITGTFSVAKASDWVLSTPGNIVSVIYAGAVASGLNFTLLTWANHKGGPVLVAIYIPLQTVFSAFLGVVILDDPLYLGSVIGAVLILSGLYLVIWGQQIHRLAKERECLSAPFTAATEDIREPLLKPTQDRSSSSYGTIPRD</sequence>
<accession>A0ABD3IGH6</accession>
<evidence type="ECO:0000256" key="3">
    <source>
        <dbReference type="ARBA" id="ARBA00022692"/>
    </source>
</evidence>
<dbReference type="InterPro" id="IPR000620">
    <property type="entry name" value="EamA_dom"/>
</dbReference>
<protein>
    <recommendedName>
        <fullName evidence="7">EamA domain-containing protein</fullName>
    </recommendedName>
</protein>
<dbReference type="AlphaFoldDB" id="A0ABD3IGH6"/>
<evidence type="ECO:0000256" key="2">
    <source>
        <dbReference type="ARBA" id="ARBA00007635"/>
    </source>
</evidence>
<comment type="caution">
    <text evidence="8">The sequence shown here is derived from an EMBL/GenBank/DDBJ whole genome shotgun (WGS) entry which is preliminary data.</text>
</comment>
<keyword evidence="9" id="KW-1185">Reference proteome</keyword>
<comment type="similarity">
    <text evidence="2">Belongs to the drug/metabolite transporter (DMT) superfamily. Plant drug/metabolite exporter (P-DME) (TC 2.A.7.4) family.</text>
</comment>
<organism evidence="8 9">
    <name type="scientific">Riccia sorocarpa</name>
    <dbReference type="NCBI Taxonomy" id="122646"/>
    <lineage>
        <taxon>Eukaryota</taxon>
        <taxon>Viridiplantae</taxon>
        <taxon>Streptophyta</taxon>
        <taxon>Embryophyta</taxon>
        <taxon>Marchantiophyta</taxon>
        <taxon>Marchantiopsida</taxon>
        <taxon>Marchantiidae</taxon>
        <taxon>Marchantiales</taxon>
        <taxon>Ricciaceae</taxon>
        <taxon>Riccia</taxon>
    </lineage>
</organism>
<dbReference type="InterPro" id="IPR030184">
    <property type="entry name" value="WAT1-related"/>
</dbReference>
<feature type="transmembrane region" description="Helical" evidence="6">
    <location>
        <begin position="100"/>
        <end position="121"/>
    </location>
</feature>
<evidence type="ECO:0000313" key="8">
    <source>
        <dbReference type="EMBL" id="KAL3702234.1"/>
    </source>
</evidence>
<evidence type="ECO:0000313" key="9">
    <source>
        <dbReference type="Proteomes" id="UP001633002"/>
    </source>
</evidence>
<dbReference type="Proteomes" id="UP001633002">
    <property type="component" value="Unassembled WGS sequence"/>
</dbReference>
<evidence type="ECO:0000256" key="5">
    <source>
        <dbReference type="ARBA" id="ARBA00023136"/>
    </source>
</evidence>
<keyword evidence="5 6" id="KW-0472">Membrane</keyword>
<keyword evidence="3 6" id="KW-0812">Transmembrane</keyword>
<evidence type="ECO:0000256" key="1">
    <source>
        <dbReference type="ARBA" id="ARBA00004141"/>
    </source>
</evidence>
<feature type="domain" description="EamA" evidence="7">
    <location>
        <begin position="258"/>
        <end position="396"/>
    </location>
</feature>
<proteinExistence type="inferred from homology"/>
<gene>
    <name evidence="8" type="ORF">R1sor_020256</name>
</gene>
<feature type="transmembrane region" description="Helical" evidence="6">
    <location>
        <begin position="194"/>
        <end position="216"/>
    </location>
</feature>